<dbReference type="InterPro" id="IPR050836">
    <property type="entry name" value="SDS22/Internalin_LRR"/>
</dbReference>
<keyword evidence="2" id="KW-0677">Repeat</keyword>
<name>A0ABD0XFL6_UMBPY</name>
<evidence type="ECO:0000313" key="4">
    <source>
        <dbReference type="Proteomes" id="UP001557470"/>
    </source>
</evidence>
<dbReference type="Pfam" id="PF13855">
    <property type="entry name" value="LRR_8"/>
    <property type="match status" value="1"/>
</dbReference>
<organism evidence="3 4">
    <name type="scientific">Umbra pygmaea</name>
    <name type="common">Eastern mudminnow</name>
    <dbReference type="NCBI Taxonomy" id="75934"/>
    <lineage>
        <taxon>Eukaryota</taxon>
        <taxon>Metazoa</taxon>
        <taxon>Chordata</taxon>
        <taxon>Craniata</taxon>
        <taxon>Vertebrata</taxon>
        <taxon>Euteleostomi</taxon>
        <taxon>Actinopterygii</taxon>
        <taxon>Neopterygii</taxon>
        <taxon>Teleostei</taxon>
        <taxon>Protacanthopterygii</taxon>
        <taxon>Esociformes</taxon>
        <taxon>Umbridae</taxon>
        <taxon>Umbra</taxon>
    </lineage>
</organism>
<dbReference type="PANTHER" id="PTHR46652:SF3">
    <property type="entry name" value="LEUCINE-RICH REPEAT-CONTAINING PROTEIN 9"/>
    <property type="match status" value="1"/>
</dbReference>
<evidence type="ECO:0008006" key="5">
    <source>
        <dbReference type="Google" id="ProtNLM"/>
    </source>
</evidence>
<keyword evidence="1" id="KW-0433">Leucine-rich repeat</keyword>
<proteinExistence type="predicted"/>
<dbReference type="PROSITE" id="PS51450">
    <property type="entry name" value="LRR"/>
    <property type="match status" value="5"/>
</dbReference>
<reference evidence="3 4" key="1">
    <citation type="submission" date="2024-06" db="EMBL/GenBank/DDBJ databases">
        <authorList>
            <person name="Pan Q."/>
            <person name="Wen M."/>
            <person name="Jouanno E."/>
            <person name="Zahm M."/>
            <person name="Klopp C."/>
            <person name="Cabau C."/>
            <person name="Louis A."/>
            <person name="Berthelot C."/>
            <person name="Parey E."/>
            <person name="Roest Crollius H."/>
            <person name="Montfort J."/>
            <person name="Robinson-Rechavi M."/>
            <person name="Bouchez O."/>
            <person name="Lampietro C."/>
            <person name="Lopez Roques C."/>
            <person name="Donnadieu C."/>
            <person name="Postlethwait J."/>
            <person name="Bobe J."/>
            <person name="Verreycken H."/>
            <person name="Guiguen Y."/>
        </authorList>
    </citation>
    <scope>NUCLEOTIDE SEQUENCE [LARGE SCALE GENOMIC DNA]</scope>
    <source>
        <strain evidence="3">Up_M1</strain>
        <tissue evidence="3">Testis</tissue>
    </source>
</reference>
<dbReference type="Gene3D" id="3.80.10.10">
    <property type="entry name" value="Ribonuclease Inhibitor"/>
    <property type="match status" value="2"/>
</dbReference>
<protein>
    <recommendedName>
        <fullName evidence="5">Protein phosphatase 1 regulatory subunit 42</fullName>
    </recommendedName>
</protein>
<dbReference type="SUPFAM" id="SSF52058">
    <property type="entry name" value="L domain-like"/>
    <property type="match status" value="1"/>
</dbReference>
<dbReference type="PANTHER" id="PTHR46652">
    <property type="entry name" value="LEUCINE-RICH REPEAT AND IQ DOMAIN-CONTAINING PROTEIN 1-RELATED"/>
    <property type="match status" value="1"/>
</dbReference>
<dbReference type="SMART" id="SM00365">
    <property type="entry name" value="LRR_SD22"/>
    <property type="match status" value="5"/>
</dbReference>
<dbReference type="EMBL" id="JAGEUA010000002">
    <property type="protein sequence ID" value="KAL1006482.1"/>
    <property type="molecule type" value="Genomic_DNA"/>
</dbReference>
<comment type="caution">
    <text evidence="3">The sequence shown here is derived from an EMBL/GenBank/DDBJ whole genome shotgun (WGS) entry which is preliminary data.</text>
</comment>
<dbReference type="AlphaFoldDB" id="A0ABD0XFL6"/>
<accession>A0ABD0XFL6</accession>
<dbReference type="Proteomes" id="UP001557470">
    <property type="component" value="Unassembled WGS sequence"/>
</dbReference>
<evidence type="ECO:0000256" key="1">
    <source>
        <dbReference type="ARBA" id="ARBA00022614"/>
    </source>
</evidence>
<dbReference type="InterPro" id="IPR032675">
    <property type="entry name" value="LRR_dom_sf"/>
</dbReference>
<dbReference type="CDD" id="cd21340">
    <property type="entry name" value="PPP1R42"/>
    <property type="match status" value="1"/>
</dbReference>
<keyword evidence="4" id="KW-1185">Reference proteome</keyword>
<evidence type="ECO:0000313" key="3">
    <source>
        <dbReference type="EMBL" id="KAL1006482.1"/>
    </source>
</evidence>
<sequence>MVRLTVDLVVKSSNYLKKQRSNSLPLYLKKLTHLNFSNKNIEDIDDLSMCRNLTVLYLYDNQITKICNLGFASNLTHLYMQNNHITHIENLSSLQKLSKLYLGGNSISVVEGLDGLVELKELHVECQRLPCGEKLLFDPRSLHALADSLTVLNINKNNIDEIRDLAVLKELTHFLAADNQLQDMKELEGVLGQWSQLYRMDLSGNPVCSKPKYRVRLISVCIRLEELDGKEINQLSRQFLINWKASKEAKKKLKDERIMTGQITFPLTADFYMPCPPLNNYNLGKFTGMIRPLKGCRSSGKVRSEHSQLDSPVMRSQNGKTAVSAGLLSEVANSGKVCGL</sequence>
<dbReference type="InterPro" id="IPR001611">
    <property type="entry name" value="Leu-rich_rpt"/>
</dbReference>
<gene>
    <name evidence="3" type="ORF">UPYG_G00072930</name>
</gene>
<evidence type="ECO:0000256" key="2">
    <source>
        <dbReference type="ARBA" id="ARBA00022737"/>
    </source>
</evidence>